<keyword evidence="3" id="KW-0410">Iron transport</keyword>
<gene>
    <name evidence="11" type="ORF">OMED0930_LOCUS1405</name>
</gene>
<evidence type="ECO:0000256" key="5">
    <source>
        <dbReference type="ARBA" id="ARBA00022692"/>
    </source>
</evidence>
<proteinExistence type="inferred from homology"/>
<evidence type="ECO:0000313" key="11">
    <source>
        <dbReference type="EMBL" id="CAD8810311.1"/>
    </source>
</evidence>
<feature type="region of interest" description="Disordered" evidence="9">
    <location>
        <begin position="17"/>
        <end position="36"/>
    </location>
</feature>
<dbReference type="AlphaFoldDB" id="A0A7S0WBE1"/>
<dbReference type="PANTHER" id="PTHR31851">
    <property type="entry name" value="FE(2+)/MN(2+) TRANSPORTER PCL1"/>
    <property type="match status" value="1"/>
</dbReference>
<evidence type="ECO:0000256" key="2">
    <source>
        <dbReference type="ARBA" id="ARBA00007049"/>
    </source>
</evidence>
<evidence type="ECO:0000256" key="6">
    <source>
        <dbReference type="ARBA" id="ARBA00022989"/>
    </source>
</evidence>
<accession>A0A7S0WBE1</accession>
<feature type="transmembrane region" description="Helical" evidence="10">
    <location>
        <begin position="211"/>
        <end position="229"/>
    </location>
</feature>
<evidence type="ECO:0000256" key="8">
    <source>
        <dbReference type="ARBA" id="ARBA00044464"/>
    </source>
</evidence>
<keyword evidence="5 10" id="KW-0812">Transmembrane</keyword>
<evidence type="ECO:0000256" key="10">
    <source>
        <dbReference type="SAM" id="Phobius"/>
    </source>
</evidence>
<dbReference type="Pfam" id="PF01988">
    <property type="entry name" value="VIT1"/>
    <property type="match status" value="1"/>
</dbReference>
<keyword evidence="3" id="KW-0406">Ion transport</keyword>
<keyword evidence="3" id="KW-0813">Transport</keyword>
<organism evidence="11">
    <name type="scientific">Ostreococcus mediterraneus</name>
    <dbReference type="NCBI Taxonomy" id="1486918"/>
    <lineage>
        <taxon>Eukaryota</taxon>
        <taxon>Viridiplantae</taxon>
        <taxon>Chlorophyta</taxon>
        <taxon>Mamiellophyceae</taxon>
        <taxon>Mamiellales</taxon>
        <taxon>Bathycoccaceae</taxon>
        <taxon>Ostreococcus</taxon>
    </lineage>
</organism>
<dbReference type="GO" id="GO:0006826">
    <property type="term" value="P:iron ion transport"/>
    <property type="evidence" value="ECO:0007669"/>
    <property type="project" value="UniProtKB-KW"/>
</dbReference>
<evidence type="ECO:0000256" key="4">
    <source>
        <dbReference type="ARBA" id="ARBA00022554"/>
    </source>
</evidence>
<comment type="subcellular location">
    <subcellularLocation>
        <location evidence="1">Vacuole membrane</location>
        <topology evidence="1">Multi-pass membrane protein</topology>
    </subcellularLocation>
</comment>
<reference evidence="11" key="1">
    <citation type="submission" date="2021-01" db="EMBL/GenBank/DDBJ databases">
        <authorList>
            <person name="Corre E."/>
            <person name="Pelletier E."/>
            <person name="Niang G."/>
            <person name="Scheremetjew M."/>
            <person name="Finn R."/>
            <person name="Kale V."/>
            <person name="Holt S."/>
            <person name="Cochrane G."/>
            <person name="Meng A."/>
            <person name="Brown T."/>
            <person name="Cohen L."/>
        </authorList>
    </citation>
    <scope>NUCLEOTIDE SEQUENCE</scope>
    <source>
        <strain evidence="11">Clade-D-RCC1621</strain>
    </source>
</reference>
<protein>
    <submittedName>
        <fullName evidence="11">Uncharacterized protein</fullName>
    </submittedName>
</protein>
<keyword evidence="4" id="KW-0926">Vacuole</keyword>
<dbReference type="InterPro" id="IPR008217">
    <property type="entry name" value="Ccc1_fam"/>
</dbReference>
<name>A0A7S0WBE1_9CHLO</name>
<comment type="catalytic activity">
    <reaction evidence="8">
        <text>Fe(2+)(in) = Fe(2+)(out)</text>
        <dbReference type="Rhea" id="RHEA:28486"/>
        <dbReference type="ChEBI" id="CHEBI:29033"/>
    </reaction>
    <physiologicalReaction direction="left-to-right" evidence="8">
        <dbReference type="Rhea" id="RHEA:28487"/>
    </physiologicalReaction>
</comment>
<feature type="transmembrane region" description="Helical" evidence="10">
    <location>
        <begin position="180"/>
        <end position="199"/>
    </location>
</feature>
<dbReference type="GO" id="GO:0030026">
    <property type="term" value="P:intracellular manganese ion homeostasis"/>
    <property type="evidence" value="ECO:0007669"/>
    <property type="project" value="InterPro"/>
</dbReference>
<evidence type="ECO:0000256" key="9">
    <source>
        <dbReference type="SAM" id="MobiDB-lite"/>
    </source>
</evidence>
<evidence type="ECO:0000256" key="1">
    <source>
        <dbReference type="ARBA" id="ARBA00004128"/>
    </source>
</evidence>
<dbReference type="GO" id="GO:0005384">
    <property type="term" value="F:manganese ion transmembrane transporter activity"/>
    <property type="evidence" value="ECO:0007669"/>
    <property type="project" value="InterPro"/>
</dbReference>
<evidence type="ECO:0000256" key="7">
    <source>
        <dbReference type="ARBA" id="ARBA00023136"/>
    </source>
</evidence>
<comment type="similarity">
    <text evidence="2">Belongs to the CCC1 family.</text>
</comment>
<feature type="transmembrane region" description="Helical" evidence="10">
    <location>
        <begin position="241"/>
        <end position="263"/>
    </location>
</feature>
<evidence type="ECO:0000256" key="3">
    <source>
        <dbReference type="ARBA" id="ARBA00022496"/>
    </source>
</evidence>
<keyword evidence="6 10" id="KW-1133">Transmembrane helix</keyword>
<keyword evidence="7 10" id="KW-0472">Membrane</keyword>
<keyword evidence="3" id="KW-0408">Iron</keyword>
<dbReference type="GO" id="GO:0005774">
    <property type="term" value="C:vacuolar membrane"/>
    <property type="evidence" value="ECO:0007669"/>
    <property type="project" value="UniProtKB-SubCell"/>
</dbReference>
<dbReference type="CDD" id="cd02434">
    <property type="entry name" value="Nodulin-21_like_3"/>
    <property type="match status" value="1"/>
</dbReference>
<dbReference type="EMBL" id="HBFO01002045">
    <property type="protein sequence ID" value="CAD8810311.1"/>
    <property type="molecule type" value="Transcribed_RNA"/>
</dbReference>
<sequence length="269" mass="28276">MATRDLDAAKAAFDTADADASRRAHENGAQGEAEAHAGEASKYVKSLVFGGLDGTITTFAVVAASKGGGLDSNVVLLMGFANLVADGLSMGFGDYLSSKAELEYVKTEKKREKWELDNYPEGEKREMIELYMARGMTEEDATQVIGTLAKYKNLFLDLMLVEELGLMPPDENDNPAKNGLVTFCAFGVFGFVPLIPYVFGRAIGGADNNALFGSAVGLTALSLATLGAAKAKFTNQNMANSAALMLVNGCLAAASAYLVSWGISVALGV</sequence>